<evidence type="ECO:0000313" key="1">
    <source>
        <dbReference type="EMBL" id="MTD98790.1"/>
    </source>
</evidence>
<dbReference type="NCBIfam" id="TIGR01560">
    <property type="entry name" value="put_DNA_pack"/>
    <property type="match status" value="1"/>
</dbReference>
<comment type="caution">
    <text evidence="1">The sequence shown here is derived from an EMBL/GenBank/DDBJ whole genome shotgun (WGS) entry which is preliminary data.</text>
</comment>
<reference evidence="1 2" key="1">
    <citation type="submission" date="2019-11" db="EMBL/GenBank/DDBJ databases">
        <authorList>
            <person name="Lang L."/>
        </authorList>
    </citation>
    <scope>NUCLEOTIDE SEQUENCE [LARGE SCALE GENOMIC DNA]</scope>
    <source>
        <strain evidence="1 2">YIM 132242</strain>
    </source>
</reference>
<dbReference type="CDD" id="cd08054">
    <property type="entry name" value="gp6"/>
    <property type="match status" value="1"/>
</dbReference>
<dbReference type="AlphaFoldDB" id="A0A6L6HKN6"/>
<dbReference type="Pfam" id="PF05135">
    <property type="entry name" value="Phage_connect_1"/>
    <property type="match status" value="1"/>
</dbReference>
<dbReference type="InterPro" id="IPR006450">
    <property type="entry name" value="Phage_HK97_gp6-like"/>
</dbReference>
<dbReference type="InterPro" id="IPR021146">
    <property type="entry name" value="Phage_gp6-like_head-tail"/>
</dbReference>
<name>A0A6L6HKN6_9RHOB</name>
<sequence length="111" mass="11953">MITPVASMPMPALPLPLVKAHLVVDHSEDDQLLNHYGNVAAAWVAAYTGQEFDADNALMVQAGLLLTATQYESREAVTFASAYQLPFGVHDLLSPLKARVTGHQPEPEAAE</sequence>
<dbReference type="EMBL" id="WMBT01000001">
    <property type="protein sequence ID" value="MTD98790.1"/>
    <property type="molecule type" value="Genomic_DNA"/>
</dbReference>
<gene>
    <name evidence="1" type="ORF">GIY56_00640</name>
</gene>
<keyword evidence="2" id="KW-1185">Reference proteome</keyword>
<protein>
    <submittedName>
        <fullName evidence="1">Phage gp6-like head-tail connector protein</fullName>
    </submittedName>
</protein>
<dbReference type="Proteomes" id="UP000481417">
    <property type="component" value="Unassembled WGS sequence"/>
</dbReference>
<dbReference type="Gene3D" id="1.10.3230.30">
    <property type="entry name" value="Phage gp6-like head-tail connector protein"/>
    <property type="match status" value="1"/>
</dbReference>
<organism evidence="1 2">
    <name type="scientific">Paracoccus lichenicola</name>
    <dbReference type="NCBI Taxonomy" id="2665644"/>
    <lineage>
        <taxon>Bacteria</taxon>
        <taxon>Pseudomonadati</taxon>
        <taxon>Pseudomonadota</taxon>
        <taxon>Alphaproteobacteria</taxon>
        <taxon>Rhodobacterales</taxon>
        <taxon>Paracoccaceae</taxon>
        <taxon>Paracoccus</taxon>
    </lineage>
</organism>
<proteinExistence type="predicted"/>
<accession>A0A6L6HKN6</accession>
<evidence type="ECO:0000313" key="2">
    <source>
        <dbReference type="Proteomes" id="UP000481417"/>
    </source>
</evidence>